<name>A0A8A3P4Z5_9HELO</name>
<sequence length="258" mass="29438">MADTGSPSPFMRMPSEIRAMIYGLLFDDGNNKVFEIRSQDPDVYASRANLPLRSSYGVDLSLVRQRISTTYQLRTAVDIHTSIMSVNRKIHGETTHLLYGNRTFSFYKDIEAIVPFLSDLTPGTRSLVQSISLYKKGFVFCRESHRCEWSLLCGFLRDQMQLKKLRLIVEGGRPRHERDDAAQYTSTDFKTLSSVAYEPLEWVFQLLEIKGIQKLEITSEIRAIPEPSHSLAMAFFAAFSASIENGFAEYLRRELTGI</sequence>
<dbReference type="OrthoDB" id="5420711at2759"/>
<organism evidence="1 2">
    <name type="scientific">Monilinia vaccinii-corymbosi</name>
    <dbReference type="NCBI Taxonomy" id="61207"/>
    <lineage>
        <taxon>Eukaryota</taxon>
        <taxon>Fungi</taxon>
        <taxon>Dikarya</taxon>
        <taxon>Ascomycota</taxon>
        <taxon>Pezizomycotina</taxon>
        <taxon>Leotiomycetes</taxon>
        <taxon>Helotiales</taxon>
        <taxon>Sclerotiniaceae</taxon>
        <taxon>Monilinia</taxon>
    </lineage>
</organism>
<protein>
    <submittedName>
        <fullName evidence="1">Uncharacterized protein</fullName>
    </submittedName>
</protein>
<dbReference type="AlphaFoldDB" id="A0A8A3P4Z5"/>
<dbReference type="Proteomes" id="UP000672032">
    <property type="component" value="Chromosome 1"/>
</dbReference>
<dbReference type="EMBL" id="CP063405">
    <property type="protein sequence ID" value="QSZ30426.1"/>
    <property type="molecule type" value="Genomic_DNA"/>
</dbReference>
<accession>A0A8A3P4Z5</accession>
<dbReference type="PANTHER" id="PTHR42085:SF2">
    <property type="entry name" value="F-BOX DOMAIN-CONTAINING PROTEIN"/>
    <property type="match status" value="1"/>
</dbReference>
<gene>
    <name evidence="1" type="ORF">DSL72_004949</name>
</gene>
<evidence type="ECO:0000313" key="2">
    <source>
        <dbReference type="Proteomes" id="UP000672032"/>
    </source>
</evidence>
<dbReference type="InterPro" id="IPR038883">
    <property type="entry name" value="AN11006-like"/>
</dbReference>
<proteinExistence type="predicted"/>
<reference evidence="1" key="1">
    <citation type="submission" date="2020-10" db="EMBL/GenBank/DDBJ databases">
        <title>Genome Sequence of Monilinia vaccinii-corymbosi Sheds Light on Mummy Berry Disease Infection of Blueberry and Mating Type.</title>
        <authorList>
            <person name="Yow A.G."/>
            <person name="Zhang Y."/>
            <person name="Bansal K."/>
            <person name="Eacker S.M."/>
            <person name="Sullivan S."/>
            <person name="Liachko I."/>
            <person name="Cubeta M.A."/>
            <person name="Rollins J.A."/>
            <person name="Ashrafi H."/>
        </authorList>
    </citation>
    <scope>NUCLEOTIDE SEQUENCE</scope>
    <source>
        <strain evidence="1">RL-1</strain>
    </source>
</reference>
<evidence type="ECO:0000313" key="1">
    <source>
        <dbReference type="EMBL" id="QSZ30426.1"/>
    </source>
</evidence>
<keyword evidence="2" id="KW-1185">Reference proteome</keyword>
<dbReference type="PANTHER" id="PTHR42085">
    <property type="entry name" value="F-BOX DOMAIN-CONTAINING PROTEIN"/>
    <property type="match status" value="1"/>
</dbReference>